<dbReference type="KEGG" id="tnl:113498760"/>
<name>A0A7E5WTX1_TRINI</name>
<dbReference type="GeneID" id="113505298"/>
<gene>
    <name evidence="4" type="primary">LOC113505298</name>
    <name evidence="3" type="synonym">LOC113498760</name>
</gene>
<keyword evidence="1" id="KW-0732">Signal</keyword>
<dbReference type="Proteomes" id="UP000322000">
    <property type="component" value="Chromosome 11"/>
</dbReference>
<proteinExistence type="predicted"/>
<dbReference type="RefSeq" id="XP_026743722.1">
    <property type="nucleotide sequence ID" value="XM_026887921.1"/>
</dbReference>
<dbReference type="Proteomes" id="UP000322000">
    <property type="component" value="Chromosome 25"/>
</dbReference>
<feature type="chain" id="PRO_5044656679" evidence="1">
    <location>
        <begin position="18"/>
        <end position="107"/>
    </location>
</feature>
<evidence type="ECO:0000313" key="4">
    <source>
        <dbReference type="RefSeq" id="XP_026743722.1"/>
    </source>
</evidence>
<accession>A0A7E5WTX1</accession>
<dbReference type="KEGG" id="tnl:113505298"/>
<feature type="signal peptide" evidence="1">
    <location>
        <begin position="1"/>
        <end position="17"/>
    </location>
</feature>
<organism evidence="2 4">
    <name type="scientific">Trichoplusia ni</name>
    <name type="common">Cabbage looper</name>
    <dbReference type="NCBI Taxonomy" id="7111"/>
    <lineage>
        <taxon>Eukaryota</taxon>
        <taxon>Metazoa</taxon>
        <taxon>Ecdysozoa</taxon>
        <taxon>Arthropoda</taxon>
        <taxon>Hexapoda</taxon>
        <taxon>Insecta</taxon>
        <taxon>Pterygota</taxon>
        <taxon>Neoptera</taxon>
        <taxon>Endopterygota</taxon>
        <taxon>Lepidoptera</taxon>
        <taxon>Glossata</taxon>
        <taxon>Ditrysia</taxon>
        <taxon>Noctuoidea</taxon>
        <taxon>Noctuidae</taxon>
        <taxon>Plusiinae</taxon>
        <taxon>Trichoplusia</taxon>
    </lineage>
</organism>
<dbReference type="AlphaFoldDB" id="A0A7E5WTX1"/>
<dbReference type="RefSeq" id="XP_026734704.1">
    <property type="nucleotide sequence ID" value="XM_026878903.1"/>
</dbReference>
<protein>
    <submittedName>
        <fullName evidence="3">Uncharacterized protein LOC113498760</fullName>
    </submittedName>
    <submittedName>
        <fullName evidence="4">Uncharacterized protein LOC113505298</fullName>
    </submittedName>
</protein>
<reference evidence="3 4" key="1">
    <citation type="submission" date="2025-04" db="UniProtKB">
        <authorList>
            <consortium name="RefSeq"/>
        </authorList>
    </citation>
    <scope>IDENTIFICATION</scope>
</reference>
<evidence type="ECO:0000313" key="3">
    <source>
        <dbReference type="RefSeq" id="XP_026734704.1"/>
    </source>
</evidence>
<sequence length="107" mass="11744">MKRGLLVLLAMCSLACAMVPRERRAVPTETDAAPVKATDGEKYCASHTPCAWTVYQKVIKVPEMTIVNTYCVCEENLECQEDEDDGAIGAYVHRCKARGSKTEKSAS</sequence>
<evidence type="ECO:0000313" key="2">
    <source>
        <dbReference type="Proteomes" id="UP000322000"/>
    </source>
</evidence>
<evidence type="ECO:0000256" key="1">
    <source>
        <dbReference type="SAM" id="SignalP"/>
    </source>
</evidence>
<dbReference type="OrthoDB" id="6340809at2759"/>
<keyword evidence="2" id="KW-1185">Reference proteome</keyword>